<organism evidence="7 8">
    <name type="scientific">Pendulispora albinea</name>
    <dbReference type="NCBI Taxonomy" id="2741071"/>
    <lineage>
        <taxon>Bacteria</taxon>
        <taxon>Pseudomonadati</taxon>
        <taxon>Myxococcota</taxon>
        <taxon>Myxococcia</taxon>
        <taxon>Myxococcales</taxon>
        <taxon>Sorangiineae</taxon>
        <taxon>Pendulisporaceae</taxon>
        <taxon>Pendulispora</taxon>
    </lineage>
</organism>
<sequence length="563" mass="63487">MTEARLSTSIPVISGAAGGAPSATKSAAASGVPPADKSDPAGSSLARTARTSTPENLAEQLVLPLDDFLARPSSPGIARTRRVFANRDLRMSGITWVGFDMDYTLAIYDQPQMDRLSIDATVDKLVRRGYPHFIVDAPQEVDFAVRGLLIDKRFGHILKMDRYKHVSKGYHGFRQLTKDELRALYHAKKLRPATPRYHWIDTLYALSEVSLYAALVDALEKRGQAVDYAKLFTDIRECIDEAHRDGTILDAVVSDLPRFVRRDPDLALTLHKLRSAGKKLFLLTNSRWSYTEKMMTYLLGGAMLEYPSWRNYFDIVVVAATKPAFFQERRPLLERVFSDGEGHVRPATFPLERGKVYEGGNLHDFERALGVSGDQVLYVGDHIYGDILRSKKESVWRTAMIIQELETEVAAHQACADDFDQSMNLEDAREHLEDDLRFYQARYKELARAIEHGEGKNGDAKTNGARVAELEAERGRVKRSVERVRGRLRTVEAELLALERRIDSRFHPFWGSLLKEASEESSFGAQVEEYACVYTSRVSNLLAYSPQQHYRGARDVMAHEQGA</sequence>
<dbReference type="SUPFAM" id="SSF56784">
    <property type="entry name" value="HAD-like"/>
    <property type="match status" value="1"/>
</dbReference>
<evidence type="ECO:0000256" key="5">
    <source>
        <dbReference type="SAM" id="Coils"/>
    </source>
</evidence>
<evidence type="ECO:0000256" key="4">
    <source>
        <dbReference type="ARBA" id="ARBA00022842"/>
    </source>
</evidence>
<proteinExistence type="inferred from homology"/>
<evidence type="ECO:0000313" key="7">
    <source>
        <dbReference type="EMBL" id="WXB17246.1"/>
    </source>
</evidence>
<accession>A0ABZ2M624</accession>
<dbReference type="InterPro" id="IPR016695">
    <property type="entry name" value="Pur_nucleotidase"/>
</dbReference>
<dbReference type="Gene3D" id="3.40.50.1000">
    <property type="entry name" value="HAD superfamily/HAD-like"/>
    <property type="match status" value="1"/>
</dbReference>
<keyword evidence="3" id="KW-0378">Hydrolase</keyword>
<evidence type="ECO:0000256" key="1">
    <source>
        <dbReference type="ARBA" id="ARBA00009589"/>
    </source>
</evidence>
<keyword evidence="5" id="KW-0175">Coiled coil</keyword>
<dbReference type="Proteomes" id="UP001370348">
    <property type="component" value="Chromosome"/>
</dbReference>
<dbReference type="PANTHER" id="PTHR12103">
    <property type="entry name" value="5'-NUCLEOTIDASE DOMAIN-CONTAINING"/>
    <property type="match status" value="1"/>
</dbReference>
<evidence type="ECO:0000313" key="8">
    <source>
        <dbReference type="Proteomes" id="UP001370348"/>
    </source>
</evidence>
<evidence type="ECO:0000256" key="3">
    <source>
        <dbReference type="ARBA" id="ARBA00022801"/>
    </source>
</evidence>
<evidence type="ECO:0000256" key="2">
    <source>
        <dbReference type="ARBA" id="ARBA00022723"/>
    </source>
</evidence>
<feature type="coiled-coil region" evidence="5">
    <location>
        <begin position="422"/>
        <end position="501"/>
    </location>
</feature>
<dbReference type="NCBIfam" id="TIGR02244">
    <property type="entry name" value="HAD-IG-Ncltidse"/>
    <property type="match status" value="1"/>
</dbReference>
<feature type="region of interest" description="Disordered" evidence="6">
    <location>
        <begin position="1"/>
        <end position="53"/>
    </location>
</feature>
<keyword evidence="8" id="KW-1185">Reference proteome</keyword>
<dbReference type="EMBL" id="CP089984">
    <property type="protein sequence ID" value="WXB17246.1"/>
    <property type="molecule type" value="Genomic_DNA"/>
</dbReference>
<name>A0ABZ2M624_9BACT</name>
<dbReference type="InterPro" id="IPR023214">
    <property type="entry name" value="HAD_sf"/>
</dbReference>
<dbReference type="InterPro" id="IPR036412">
    <property type="entry name" value="HAD-like_sf"/>
</dbReference>
<dbReference type="InterPro" id="IPR008380">
    <property type="entry name" value="HAD-SF_hydro_IG_5-nucl"/>
</dbReference>
<dbReference type="RefSeq" id="WP_394826876.1">
    <property type="nucleotide sequence ID" value="NZ_CP089984.1"/>
</dbReference>
<protein>
    <submittedName>
        <fullName evidence="7">HAD-IG family 5'-nucleotidase</fullName>
    </submittedName>
</protein>
<gene>
    <name evidence="7" type="ORF">LZC94_08180</name>
</gene>
<dbReference type="PIRSF" id="PIRSF017434">
    <property type="entry name" value="Purine_5'-nucleotidase"/>
    <property type="match status" value="1"/>
</dbReference>
<keyword evidence="2" id="KW-0479">Metal-binding</keyword>
<dbReference type="PANTHER" id="PTHR12103:SF15">
    <property type="entry name" value="CYTOSOLIC PURINE 5'-NUCLEOTIDASE"/>
    <property type="match status" value="1"/>
</dbReference>
<feature type="compositionally biased region" description="Polar residues" evidence="6">
    <location>
        <begin position="1"/>
        <end position="11"/>
    </location>
</feature>
<evidence type="ECO:0000256" key="6">
    <source>
        <dbReference type="SAM" id="MobiDB-lite"/>
    </source>
</evidence>
<keyword evidence="4" id="KW-0460">Magnesium</keyword>
<comment type="similarity">
    <text evidence="1">Belongs to the 5'(3')-deoxyribonucleotidase family.</text>
</comment>
<dbReference type="Pfam" id="PF05761">
    <property type="entry name" value="5_nucleotid"/>
    <property type="match status" value="1"/>
</dbReference>
<reference evidence="7 8" key="1">
    <citation type="submission" date="2021-12" db="EMBL/GenBank/DDBJ databases">
        <title>Discovery of the Pendulisporaceae a myxobacterial family with distinct sporulation behavior and unique specialized metabolism.</title>
        <authorList>
            <person name="Garcia R."/>
            <person name="Popoff A."/>
            <person name="Bader C.D."/>
            <person name="Loehr J."/>
            <person name="Walesch S."/>
            <person name="Walt C."/>
            <person name="Boldt J."/>
            <person name="Bunk B."/>
            <person name="Haeckl F.J.F.P.J."/>
            <person name="Gunesch A.P."/>
            <person name="Birkelbach J."/>
            <person name="Nuebel U."/>
            <person name="Pietschmann T."/>
            <person name="Bach T."/>
            <person name="Mueller R."/>
        </authorList>
    </citation>
    <scope>NUCLEOTIDE SEQUENCE [LARGE SCALE GENOMIC DNA]</scope>
    <source>
        <strain evidence="7 8">MSr11954</strain>
    </source>
</reference>